<keyword evidence="3" id="KW-1185">Reference proteome</keyword>
<evidence type="ECO:0000313" key="2">
    <source>
        <dbReference type="EMBL" id="KAI7793272.1"/>
    </source>
</evidence>
<sequence>MANEPSENHLHSDFPLMLSAVCSSHKNQPPSKHPGGKEENGETNRAGRDLEMRDGTQEKKSEIEMLIEFYDNPLRVVSKAKYTVQCRECDRHPHAVSEVLSESLLLCPGYNPHSATLEMEHQQFCNSRIESLQPLDVFLMRSLQLKTGHANLLTTPEEKKRTNCPVIKGDRLCFWLMRTLITQTEDCADGAGPCIASQNLTHPLHSSAYIHQQPTTIETEYKQENNKVNSAPWSK</sequence>
<dbReference type="AlphaFoldDB" id="A0A9W7T9L5"/>
<accession>A0A9W7T9L5</accession>
<organism evidence="2 3">
    <name type="scientific">Triplophysa rosa</name>
    <name type="common">Cave loach</name>
    <dbReference type="NCBI Taxonomy" id="992332"/>
    <lineage>
        <taxon>Eukaryota</taxon>
        <taxon>Metazoa</taxon>
        <taxon>Chordata</taxon>
        <taxon>Craniata</taxon>
        <taxon>Vertebrata</taxon>
        <taxon>Euteleostomi</taxon>
        <taxon>Actinopterygii</taxon>
        <taxon>Neopterygii</taxon>
        <taxon>Teleostei</taxon>
        <taxon>Ostariophysi</taxon>
        <taxon>Cypriniformes</taxon>
        <taxon>Nemacheilidae</taxon>
        <taxon>Triplophysa</taxon>
    </lineage>
</organism>
<reference evidence="2" key="1">
    <citation type="submission" date="2021-02" db="EMBL/GenBank/DDBJ databases">
        <title>Comparative genomics reveals that relaxation of natural selection precedes convergent phenotypic evolution of cavefish.</title>
        <authorList>
            <person name="Peng Z."/>
        </authorList>
    </citation>
    <scope>NUCLEOTIDE SEQUENCE</scope>
    <source>
        <tissue evidence="2">Muscle</tissue>
    </source>
</reference>
<protein>
    <submittedName>
        <fullName evidence="2">Uncharacterized protein</fullName>
    </submittedName>
</protein>
<feature type="compositionally biased region" description="Basic and acidic residues" evidence="1">
    <location>
        <begin position="35"/>
        <end position="58"/>
    </location>
</feature>
<evidence type="ECO:0000313" key="3">
    <source>
        <dbReference type="Proteomes" id="UP001059041"/>
    </source>
</evidence>
<gene>
    <name evidence="2" type="ORF">IRJ41_010426</name>
</gene>
<name>A0A9W7T9L5_TRIRA</name>
<dbReference type="Proteomes" id="UP001059041">
    <property type="component" value="Linkage Group LG22"/>
</dbReference>
<feature type="region of interest" description="Disordered" evidence="1">
    <location>
        <begin position="19"/>
        <end position="58"/>
    </location>
</feature>
<proteinExistence type="predicted"/>
<evidence type="ECO:0000256" key="1">
    <source>
        <dbReference type="SAM" id="MobiDB-lite"/>
    </source>
</evidence>
<feature type="compositionally biased region" description="Polar residues" evidence="1">
    <location>
        <begin position="21"/>
        <end position="30"/>
    </location>
</feature>
<comment type="caution">
    <text evidence="2">The sequence shown here is derived from an EMBL/GenBank/DDBJ whole genome shotgun (WGS) entry which is preliminary data.</text>
</comment>
<dbReference type="EMBL" id="JAFHDT010000022">
    <property type="protein sequence ID" value="KAI7793272.1"/>
    <property type="molecule type" value="Genomic_DNA"/>
</dbReference>